<dbReference type="PANTHER" id="PTHR14336">
    <property type="entry name" value="TANDEM PH DOMAIN CONTAINING PROTEIN"/>
    <property type="match status" value="1"/>
</dbReference>
<feature type="domain" description="PH" evidence="2">
    <location>
        <begin position="153"/>
        <end position="268"/>
    </location>
</feature>
<gene>
    <name evidence="3" type="ORF">TeGR_g292</name>
</gene>
<feature type="region of interest" description="Disordered" evidence="1">
    <location>
        <begin position="1"/>
        <end position="39"/>
    </location>
</feature>
<dbReference type="InterPro" id="IPR051707">
    <property type="entry name" value="PI-Interact_SigTrans_Reg"/>
</dbReference>
<dbReference type="EMBL" id="BRYB01001383">
    <property type="protein sequence ID" value="GMI24523.1"/>
    <property type="molecule type" value="Genomic_DNA"/>
</dbReference>
<dbReference type="Gene3D" id="2.30.29.30">
    <property type="entry name" value="Pleckstrin-homology domain (PH domain)/Phosphotyrosine-binding domain (PTB)"/>
    <property type="match status" value="2"/>
</dbReference>
<protein>
    <recommendedName>
        <fullName evidence="2">PH domain-containing protein</fullName>
    </recommendedName>
</protein>
<feature type="region of interest" description="Disordered" evidence="1">
    <location>
        <begin position="289"/>
        <end position="325"/>
    </location>
</feature>
<name>A0ABQ6MDX8_9STRA</name>
<reference evidence="3 4" key="1">
    <citation type="journal article" date="2023" name="Commun. Biol.">
        <title>Genome analysis of Parmales, the sister group of diatoms, reveals the evolutionary specialization of diatoms from phago-mixotrophs to photoautotrophs.</title>
        <authorList>
            <person name="Ban H."/>
            <person name="Sato S."/>
            <person name="Yoshikawa S."/>
            <person name="Yamada K."/>
            <person name="Nakamura Y."/>
            <person name="Ichinomiya M."/>
            <person name="Sato N."/>
            <person name="Blanc-Mathieu R."/>
            <person name="Endo H."/>
            <person name="Kuwata A."/>
            <person name="Ogata H."/>
        </authorList>
    </citation>
    <scope>NUCLEOTIDE SEQUENCE [LARGE SCALE GENOMIC DNA]</scope>
</reference>
<dbReference type="InterPro" id="IPR011993">
    <property type="entry name" value="PH-like_dom_sf"/>
</dbReference>
<evidence type="ECO:0000259" key="2">
    <source>
        <dbReference type="PROSITE" id="PS50003"/>
    </source>
</evidence>
<comment type="caution">
    <text evidence="3">The sequence shown here is derived from an EMBL/GenBank/DDBJ whole genome shotgun (WGS) entry which is preliminary data.</text>
</comment>
<dbReference type="InterPro" id="IPR001849">
    <property type="entry name" value="PH_domain"/>
</dbReference>
<feature type="domain" description="PH" evidence="2">
    <location>
        <begin position="46"/>
        <end position="139"/>
    </location>
</feature>
<accession>A0ABQ6MDX8</accession>
<sequence>MGNADSLPAPPHRRTSSSMLAPPEDNRPPRPPFVDPNSGFSYDTNFPDLEGWLSKQSDWLKEWRVRYMILKGAMLFFAKSEFDAPHGMIDLTDCAGVKTSPNSLDFTLEGGPGQQPWQLRANTKREMDIWAPTLAKGIKDSIKATDFNEKYREMLMTGQMFEKHHHDAVGRFNLSNKDNHRLVRVTRDGQRITWHKAGKTDVYCDSIDLNTVEGIHIGFTTLVFKQTGKKGKKKHCFSIISSDRSLDLEASSPETARLWCAGLRALLKYGNILTPAELKAADEREAAREVAEEKRRQKALGKHEGDRAKLRQARERANHIREAAT</sequence>
<proteinExistence type="predicted"/>
<dbReference type="Proteomes" id="UP001165060">
    <property type="component" value="Unassembled WGS sequence"/>
</dbReference>
<evidence type="ECO:0000313" key="4">
    <source>
        <dbReference type="Proteomes" id="UP001165060"/>
    </source>
</evidence>
<dbReference type="PROSITE" id="PS50003">
    <property type="entry name" value="PH_DOMAIN"/>
    <property type="match status" value="2"/>
</dbReference>
<organism evidence="3 4">
    <name type="scientific">Tetraparma gracilis</name>
    <dbReference type="NCBI Taxonomy" id="2962635"/>
    <lineage>
        <taxon>Eukaryota</taxon>
        <taxon>Sar</taxon>
        <taxon>Stramenopiles</taxon>
        <taxon>Ochrophyta</taxon>
        <taxon>Bolidophyceae</taxon>
        <taxon>Parmales</taxon>
        <taxon>Triparmaceae</taxon>
        <taxon>Tetraparma</taxon>
    </lineage>
</organism>
<dbReference type="Pfam" id="PF00169">
    <property type="entry name" value="PH"/>
    <property type="match status" value="2"/>
</dbReference>
<keyword evidence="4" id="KW-1185">Reference proteome</keyword>
<dbReference type="SMART" id="SM00233">
    <property type="entry name" value="PH"/>
    <property type="match status" value="2"/>
</dbReference>
<evidence type="ECO:0000256" key="1">
    <source>
        <dbReference type="SAM" id="MobiDB-lite"/>
    </source>
</evidence>
<dbReference type="SUPFAM" id="SSF50729">
    <property type="entry name" value="PH domain-like"/>
    <property type="match status" value="2"/>
</dbReference>
<evidence type="ECO:0000313" key="3">
    <source>
        <dbReference type="EMBL" id="GMI24523.1"/>
    </source>
</evidence>